<keyword evidence="3 13" id="KW-0808">Transferase</keyword>
<dbReference type="GO" id="GO:0016743">
    <property type="term" value="F:carboxyl- or carbamoyltransferase activity"/>
    <property type="evidence" value="ECO:0007669"/>
    <property type="project" value="UniProtKB-UniRule"/>
</dbReference>
<comment type="catalytic activity">
    <reaction evidence="13">
        <text>N(6)-carboxybiotinyl-L-lysyl-[protein] + acetyl-CoA = N(6)-biotinyl-L-lysyl-[protein] + malonyl-CoA</text>
        <dbReference type="Rhea" id="RHEA:54728"/>
        <dbReference type="Rhea" id="RHEA-COMP:10505"/>
        <dbReference type="Rhea" id="RHEA-COMP:10506"/>
        <dbReference type="ChEBI" id="CHEBI:57288"/>
        <dbReference type="ChEBI" id="CHEBI:57384"/>
        <dbReference type="ChEBI" id="CHEBI:83144"/>
        <dbReference type="ChEBI" id="CHEBI:83145"/>
        <dbReference type="EC" id="2.1.3.15"/>
    </reaction>
</comment>
<dbReference type="GO" id="GO:2001295">
    <property type="term" value="P:malonyl-CoA biosynthetic process"/>
    <property type="evidence" value="ECO:0007669"/>
    <property type="project" value="UniProtKB-UniRule"/>
</dbReference>
<gene>
    <name evidence="13 15" type="primary">accD</name>
    <name evidence="15" type="ORF">H9702_08955</name>
</gene>
<dbReference type="GO" id="GO:0005524">
    <property type="term" value="F:ATP binding"/>
    <property type="evidence" value="ECO:0007669"/>
    <property type="project" value="UniProtKB-KW"/>
</dbReference>
<comment type="similarity">
    <text evidence="13">Belongs to the AccD/PCCB family.</text>
</comment>
<dbReference type="Pfam" id="PF17848">
    <property type="entry name" value="Zn_ribbon_ACC"/>
    <property type="match status" value="1"/>
</dbReference>
<reference evidence="15" key="1">
    <citation type="journal article" date="2021" name="PeerJ">
        <title>Extensive microbial diversity within the chicken gut microbiome revealed by metagenomics and culture.</title>
        <authorList>
            <person name="Gilroy R."/>
            <person name="Ravi A."/>
            <person name="Getino M."/>
            <person name="Pursley I."/>
            <person name="Horton D.L."/>
            <person name="Alikhan N.F."/>
            <person name="Baker D."/>
            <person name="Gharbi K."/>
            <person name="Hall N."/>
            <person name="Watson M."/>
            <person name="Adriaenssens E.M."/>
            <person name="Foster-Nyarko E."/>
            <person name="Jarju S."/>
            <person name="Secka A."/>
            <person name="Antonio M."/>
            <person name="Oren A."/>
            <person name="Chaudhuri R.R."/>
            <person name="La Ragione R."/>
            <person name="Hildebrand F."/>
            <person name="Pallen M.J."/>
        </authorList>
    </citation>
    <scope>NUCLEOTIDE SEQUENCE</scope>
    <source>
        <strain evidence="15">CHK187-11901</strain>
    </source>
</reference>
<accession>A0A9D2NTK3</accession>
<dbReference type="GO" id="GO:0006633">
    <property type="term" value="P:fatty acid biosynthetic process"/>
    <property type="evidence" value="ECO:0007669"/>
    <property type="project" value="UniProtKB-KW"/>
</dbReference>
<organism evidence="15 16">
    <name type="scientific">Candidatus Merdibacter merdavium</name>
    <dbReference type="NCBI Taxonomy" id="2838692"/>
    <lineage>
        <taxon>Bacteria</taxon>
        <taxon>Bacillati</taxon>
        <taxon>Bacillota</taxon>
        <taxon>Erysipelotrichia</taxon>
        <taxon>Erysipelotrichales</taxon>
        <taxon>Erysipelotrichaceae</taxon>
        <taxon>Merdibacter</taxon>
    </lineage>
</organism>
<keyword evidence="11 13" id="KW-0275">Fatty acid biosynthesis</keyword>
<evidence type="ECO:0000256" key="5">
    <source>
        <dbReference type="ARBA" id="ARBA00022741"/>
    </source>
</evidence>
<keyword evidence="4 13" id="KW-0479">Metal-binding</keyword>
<keyword evidence="15" id="KW-0436">Ligase</keyword>
<comment type="subcellular location">
    <subcellularLocation>
        <location evidence="1 13">Cytoplasm</location>
    </subcellularLocation>
</comment>
<keyword evidence="7 13" id="KW-0276">Fatty acid metabolism</keyword>
<dbReference type="HAMAP" id="MF_01395">
    <property type="entry name" value="AcetylCoA_CT_beta"/>
    <property type="match status" value="1"/>
</dbReference>
<dbReference type="EMBL" id="DWWM01000056">
    <property type="protein sequence ID" value="HJC37238.1"/>
    <property type="molecule type" value="Genomic_DNA"/>
</dbReference>
<dbReference type="GO" id="GO:0003989">
    <property type="term" value="F:acetyl-CoA carboxylase activity"/>
    <property type="evidence" value="ECO:0007669"/>
    <property type="project" value="InterPro"/>
</dbReference>
<dbReference type="NCBIfam" id="TIGR00515">
    <property type="entry name" value="accD"/>
    <property type="match status" value="1"/>
</dbReference>
<dbReference type="InterPro" id="IPR000438">
    <property type="entry name" value="Acetyl_CoA_COase_Trfase_b_su"/>
</dbReference>
<dbReference type="InterPro" id="IPR011762">
    <property type="entry name" value="COA_CT_N"/>
</dbReference>
<comment type="subunit">
    <text evidence="13">Acetyl-CoA carboxylase is a heterohexamer composed of biotin carboxyl carrier protein (AccB), biotin carboxylase (AccC) and two subunits each of ACCase subunit alpha (AccA) and ACCase subunit beta (AccD).</text>
</comment>
<evidence type="ECO:0000256" key="12">
    <source>
        <dbReference type="ARBA" id="ARBA00025280"/>
    </source>
</evidence>
<evidence type="ECO:0000259" key="14">
    <source>
        <dbReference type="PROSITE" id="PS50980"/>
    </source>
</evidence>
<evidence type="ECO:0000256" key="2">
    <source>
        <dbReference type="ARBA" id="ARBA00022516"/>
    </source>
</evidence>
<reference evidence="15" key="2">
    <citation type="submission" date="2021-04" db="EMBL/GenBank/DDBJ databases">
        <authorList>
            <person name="Gilroy R."/>
        </authorList>
    </citation>
    <scope>NUCLEOTIDE SEQUENCE</scope>
    <source>
        <strain evidence="15">CHK187-11901</strain>
    </source>
</reference>
<dbReference type="GO" id="GO:0009317">
    <property type="term" value="C:acetyl-CoA carboxylase complex"/>
    <property type="evidence" value="ECO:0007669"/>
    <property type="project" value="InterPro"/>
</dbReference>
<evidence type="ECO:0000256" key="13">
    <source>
        <dbReference type="HAMAP-Rule" id="MF_01395"/>
    </source>
</evidence>
<dbReference type="PANTHER" id="PTHR42995:SF5">
    <property type="entry name" value="ACETYL-COENZYME A CARBOXYLASE CARBOXYL TRANSFERASE SUBUNIT BETA, CHLOROPLASTIC"/>
    <property type="match status" value="1"/>
</dbReference>
<feature type="zinc finger region" description="C4-type" evidence="13">
    <location>
        <begin position="39"/>
        <end position="61"/>
    </location>
</feature>
<dbReference type="AlphaFoldDB" id="A0A9D2NTK3"/>
<keyword evidence="10 13" id="KW-0443">Lipid metabolism</keyword>
<feature type="binding site" evidence="13">
    <location>
        <position position="42"/>
    </location>
    <ligand>
        <name>Zn(2+)</name>
        <dbReference type="ChEBI" id="CHEBI:29105"/>
    </ligand>
</feature>
<dbReference type="SUPFAM" id="SSF52096">
    <property type="entry name" value="ClpP/crotonase"/>
    <property type="match status" value="1"/>
</dbReference>
<keyword evidence="5 13" id="KW-0547">Nucleotide-binding</keyword>
<keyword evidence="8 13" id="KW-0862">Zinc</keyword>
<evidence type="ECO:0000256" key="6">
    <source>
        <dbReference type="ARBA" id="ARBA00022771"/>
    </source>
</evidence>
<dbReference type="InterPro" id="IPR041010">
    <property type="entry name" value="Znf-ACC"/>
</dbReference>
<dbReference type="GO" id="GO:0008270">
    <property type="term" value="F:zinc ion binding"/>
    <property type="evidence" value="ECO:0007669"/>
    <property type="project" value="UniProtKB-UniRule"/>
</dbReference>
<keyword evidence="13" id="KW-0963">Cytoplasm</keyword>
<keyword evidence="9 13" id="KW-0067">ATP-binding</keyword>
<sequence>MENLFKKRQDRLHVFEKFRNPQSKPQEPKEIPDYVFKNCERCGENIPYMDLQKSLYVCPHCGCHMKISARERIRQLLDEGSFRERDALVESQNEDQFAGYEEKLEKAKTVTGMHEAVICGSGTIMGYGIAVAVMDSRFMMGSMGHVVGDKIARLIEYADRRHLPLFISCTSGGARMQEGIVSLMQMAKTSAALKRFSEHGGFYISLLTHPTTGGVSASFAMLGDVILAEPDALIGFAGRRVIEKTVNEVLPPEFQHAEFMMEKGFIDRIVERKDMRRTVADLIMLHGGKRV</sequence>
<comment type="caution">
    <text evidence="15">The sequence shown here is derived from an EMBL/GenBank/DDBJ whole genome shotgun (WGS) entry which is preliminary data.</text>
</comment>
<feature type="binding site" evidence="13">
    <location>
        <position position="61"/>
    </location>
    <ligand>
        <name>Zn(2+)</name>
        <dbReference type="ChEBI" id="CHEBI:29105"/>
    </ligand>
</feature>
<feature type="binding site" evidence="13">
    <location>
        <position position="58"/>
    </location>
    <ligand>
        <name>Zn(2+)</name>
        <dbReference type="ChEBI" id="CHEBI:29105"/>
    </ligand>
</feature>
<evidence type="ECO:0000313" key="15">
    <source>
        <dbReference type="EMBL" id="HJC37238.1"/>
    </source>
</evidence>
<comment type="function">
    <text evidence="12 13">Component of the acetyl coenzyme A carboxylase (ACC) complex. Biotin carboxylase (BC) catalyzes the carboxylation of biotin on its carrier protein (BCCP) and then the CO(2) group is transferred by the transcarboxylase to acetyl-CoA to form malonyl-CoA.</text>
</comment>
<evidence type="ECO:0000256" key="7">
    <source>
        <dbReference type="ARBA" id="ARBA00022832"/>
    </source>
</evidence>
<evidence type="ECO:0000256" key="10">
    <source>
        <dbReference type="ARBA" id="ARBA00023098"/>
    </source>
</evidence>
<comment type="pathway">
    <text evidence="13">Lipid metabolism; malonyl-CoA biosynthesis; malonyl-CoA from acetyl-CoA: step 1/1.</text>
</comment>
<dbReference type="InterPro" id="IPR034733">
    <property type="entry name" value="AcCoA_carboxyl_beta"/>
</dbReference>
<evidence type="ECO:0000313" key="16">
    <source>
        <dbReference type="Proteomes" id="UP000823896"/>
    </source>
</evidence>
<evidence type="ECO:0000256" key="9">
    <source>
        <dbReference type="ARBA" id="ARBA00022840"/>
    </source>
</evidence>
<protein>
    <recommendedName>
        <fullName evidence="13">Acetyl-coenzyme A carboxylase carboxyl transferase subunit beta</fullName>
        <shortName evidence="13">ACCase subunit beta</shortName>
        <shortName evidence="13">Acetyl-CoA carboxylase carboxyltransferase subunit beta</shortName>
        <ecNumber evidence="13">2.1.3.15</ecNumber>
    </recommendedName>
</protein>
<dbReference type="PANTHER" id="PTHR42995">
    <property type="entry name" value="ACETYL-COENZYME A CARBOXYLASE CARBOXYL TRANSFERASE SUBUNIT BETA, CHLOROPLASTIC"/>
    <property type="match status" value="1"/>
</dbReference>
<dbReference type="PRINTS" id="PR01070">
    <property type="entry name" value="ACCCTRFRASEB"/>
</dbReference>
<evidence type="ECO:0000256" key="3">
    <source>
        <dbReference type="ARBA" id="ARBA00022679"/>
    </source>
</evidence>
<dbReference type="Gene3D" id="3.90.226.10">
    <property type="entry name" value="2-enoyl-CoA Hydratase, Chain A, domain 1"/>
    <property type="match status" value="1"/>
</dbReference>
<name>A0A9D2NTK3_9FIRM</name>
<dbReference type="EC" id="2.1.3.15" evidence="13"/>
<keyword evidence="2 13" id="KW-0444">Lipid biosynthesis</keyword>
<evidence type="ECO:0000256" key="11">
    <source>
        <dbReference type="ARBA" id="ARBA00023160"/>
    </source>
</evidence>
<dbReference type="InterPro" id="IPR029045">
    <property type="entry name" value="ClpP/crotonase-like_dom_sf"/>
</dbReference>
<dbReference type="PROSITE" id="PS50980">
    <property type="entry name" value="COA_CT_NTER"/>
    <property type="match status" value="1"/>
</dbReference>
<dbReference type="Proteomes" id="UP000823896">
    <property type="component" value="Unassembled WGS sequence"/>
</dbReference>
<evidence type="ECO:0000256" key="4">
    <source>
        <dbReference type="ARBA" id="ARBA00022723"/>
    </source>
</evidence>
<feature type="binding site" evidence="13">
    <location>
        <position position="39"/>
    </location>
    <ligand>
        <name>Zn(2+)</name>
        <dbReference type="ChEBI" id="CHEBI:29105"/>
    </ligand>
</feature>
<evidence type="ECO:0000256" key="1">
    <source>
        <dbReference type="ARBA" id="ARBA00004496"/>
    </source>
</evidence>
<comment type="cofactor">
    <cofactor evidence="13">
        <name>Zn(2+)</name>
        <dbReference type="ChEBI" id="CHEBI:29105"/>
    </cofactor>
    <text evidence="13">Binds 1 zinc ion per subunit.</text>
</comment>
<feature type="domain" description="CoA carboxyltransferase N-terminal" evidence="14">
    <location>
        <begin position="35"/>
        <end position="291"/>
    </location>
</feature>
<proteinExistence type="inferred from homology"/>
<dbReference type="Pfam" id="PF01039">
    <property type="entry name" value="Carboxyl_trans"/>
    <property type="match status" value="1"/>
</dbReference>
<evidence type="ECO:0000256" key="8">
    <source>
        <dbReference type="ARBA" id="ARBA00022833"/>
    </source>
</evidence>
<keyword evidence="6 13" id="KW-0863">Zinc-finger</keyword>